<keyword evidence="3" id="KW-0489">Methyltransferase</keyword>
<gene>
    <name evidence="3" type="ORF">ACFPZN_13765</name>
</gene>
<reference evidence="4" key="1">
    <citation type="journal article" date="2019" name="Int. J. Syst. Evol. Microbiol.">
        <title>The Global Catalogue of Microorganisms (GCM) 10K type strain sequencing project: providing services to taxonomists for standard genome sequencing and annotation.</title>
        <authorList>
            <consortium name="The Broad Institute Genomics Platform"/>
            <consortium name="The Broad Institute Genome Sequencing Center for Infectious Disease"/>
            <person name="Wu L."/>
            <person name="Ma J."/>
        </authorList>
    </citation>
    <scope>NUCLEOTIDE SEQUENCE [LARGE SCALE GENOMIC DNA]</scope>
    <source>
        <strain evidence="4">KCTC 42087</strain>
    </source>
</reference>
<organism evidence="3 4">
    <name type="scientific">Actinomadura rugatobispora</name>
    <dbReference type="NCBI Taxonomy" id="1994"/>
    <lineage>
        <taxon>Bacteria</taxon>
        <taxon>Bacillati</taxon>
        <taxon>Actinomycetota</taxon>
        <taxon>Actinomycetes</taxon>
        <taxon>Streptosporangiales</taxon>
        <taxon>Thermomonosporaceae</taxon>
        <taxon>Actinomadura</taxon>
    </lineage>
</organism>
<dbReference type="GO" id="GO:0032259">
    <property type="term" value="P:methylation"/>
    <property type="evidence" value="ECO:0007669"/>
    <property type="project" value="UniProtKB-KW"/>
</dbReference>
<dbReference type="GO" id="GO:0008168">
    <property type="term" value="F:methyltransferase activity"/>
    <property type="evidence" value="ECO:0007669"/>
    <property type="project" value="UniProtKB-KW"/>
</dbReference>
<proteinExistence type="predicted"/>
<dbReference type="EMBL" id="JBHSON010000016">
    <property type="protein sequence ID" value="MFC5746687.1"/>
    <property type="molecule type" value="Genomic_DNA"/>
</dbReference>
<evidence type="ECO:0000256" key="1">
    <source>
        <dbReference type="PROSITE-ProRule" id="PRU00464"/>
    </source>
</evidence>
<evidence type="ECO:0000313" key="3">
    <source>
        <dbReference type="EMBL" id="MFC5746687.1"/>
    </source>
</evidence>
<dbReference type="InterPro" id="IPR036265">
    <property type="entry name" value="HIT-like_sf"/>
</dbReference>
<feature type="short sequence motif" description="Histidine triad motif" evidence="1">
    <location>
        <begin position="129"/>
        <end position="133"/>
    </location>
</feature>
<protein>
    <submittedName>
        <fullName evidence="3">HIT family protein</fullName>
        <ecNumber evidence="3">2.1.1.-</ecNumber>
    </submittedName>
</protein>
<keyword evidence="4" id="KW-1185">Reference proteome</keyword>
<dbReference type="Proteomes" id="UP001596074">
    <property type="component" value="Unassembled WGS sequence"/>
</dbReference>
<dbReference type="PROSITE" id="PS51084">
    <property type="entry name" value="HIT_2"/>
    <property type="match status" value="1"/>
</dbReference>
<dbReference type="Gene3D" id="3.30.428.10">
    <property type="entry name" value="HIT-like"/>
    <property type="match status" value="1"/>
</dbReference>
<comment type="caution">
    <text evidence="3">The sequence shown here is derived from an EMBL/GenBank/DDBJ whole genome shotgun (WGS) entry which is preliminary data.</text>
</comment>
<keyword evidence="3" id="KW-0808">Transferase</keyword>
<dbReference type="RefSeq" id="WP_378282307.1">
    <property type="nucleotide sequence ID" value="NZ_JBHSON010000016.1"/>
</dbReference>
<dbReference type="SUPFAM" id="SSF54197">
    <property type="entry name" value="HIT-like"/>
    <property type="match status" value="1"/>
</dbReference>
<evidence type="ECO:0000313" key="4">
    <source>
        <dbReference type="Proteomes" id="UP001596074"/>
    </source>
</evidence>
<accession>A0ABW0ZW23</accession>
<name>A0ABW0ZW23_9ACTN</name>
<dbReference type="EC" id="2.1.1.-" evidence="3"/>
<feature type="domain" description="HIT" evidence="2">
    <location>
        <begin position="32"/>
        <end position="144"/>
    </location>
</feature>
<evidence type="ECO:0000259" key="2">
    <source>
        <dbReference type="PROSITE" id="PS51084"/>
    </source>
</evidence>
<dbReference type="InterPro" id="IPR011146">
    <property type="entry name" value="HIT-like"/>
</dbReference>
<sequence>MVRRPVERGPGQEVDEASRQAGEDCVLCPPLRFRLNAMADLPGERAVLAADGDFFLMPDLAPLAEGHVLLVTSRHLQCAGAFGKGLWARAWQWRHRVARLYRDAYGGDGLLMFEHGPGTSQGGGACIDHAHWHLLPRGSGAGGGVRDRLEAHGLPGACATRDTVHGLFLAGRSYLLVDEQGRATVHPADGVPSQYLRGVAMRVLEGDAGEERSWRWQESFGLPESRARFLRTLEDLRTAVAADDARQRSERAASHQ</sequence>